<evidence type="ECO:0000259" key="12">
    <source>
        <dbReference type="PROSITE" id="PS51424"/>
    </source>
</evidence>
<dbReference type="PROSITE" id="PS00108">
    <property type="entry name" value="PROTEIN_KINASE_ST"/>
    <property type="match status" value="1"/>
</dbReference>
<dbReference type="InterPro" id="IPR036770">
    <property type="entry name" value="Ankyrin_rpt-contain_sf"/>
</dbReference>
<feature type="repeat" description="ANK" evidence="8">
    <location>
        <begin position="620"/>
        <end position="652"/>
    </location>
</feature>
<dbReference type="Pfam" id="PF00023">
    <property type="entry name" value="Ank"/>
    <property type="match status" value="1"/>
</dbReference>
<dbReference type="PROSITE" id="PS50011">
    <property type="entry name" value="PROTEIN_KINASE_DOM"/>
    <property type="match status" value="1"/>
</dbReference>
<feature type="repeat" description="ANK" evidence="8">
    <location>
        <begin position="752"/>
        <end position="784"/>
    </location>
</feature>
<organism evidence="13 15">
    <name type="scientific">Didymodactylos carnosus</name>
    <dbReference type="NCBI Taxonomy" id="1234261"/>
    <lineage>
        <taxon>Eukaryota</taxon>
        <taxon>Metazoa</taxon>
        <taxon>Spiralia</taxon>
        <taxon>Gnathifera</taxon>
        <taxon>Rotifera</taxon>
        <taxon>Eurotatoria</taxon>
        <taxon>Bdelloidea</taxon>
        <taxon>Philodinida</taxon>
        <taxon>Philodinidae</taxon>
        <taxon>Didymodactylos</taxon>
    </lineage>
</organism>
<dbReference type="Proteomes" id="UP000681722">
    <property type="component" value="Unassembled WGS sequence"/>
</dbReference>
<dbReference type="PROSITE" id="PS50088">
    <property type="entry name" value="ANK_REPEAT"/>
    <property type="match status" value="8"/>
</dbReference>
<dbReference type="GO" id="GO:0005634">
    <property type="term" value="C:nucleus"/>
    <property type="evidence" value="ECO:0007669"/>
    <property type="project" value="TreeGrafter"/>
</dbReference>
<feature type="compositionally biased region" description="Polar residues" evidence="10">
    <location>
        <begin position="370"/>
        <end position="382"/>
    </location>
</feature>
<feature type="repeat" description="ANK" evidence="8">
    <location>
        <begin position="818"/>
        <end position="850"/>
    </location>
</feature>
<dbReference type="Proteomes" id="UP000663829">
    <property type="component" value="Unassembled WGS sequence"/>
</dbReference>
<keyword evidence="15" id="KW-1185">Reference proteome</keyword>
<dbReference type="Gene3D" id="1.25.40.20">
    <property type="entry name" value="Ankyrin repeat-containing domain"/>
    <property type="match status" value="3"/>
</dbReference>
<keyword evidence="2" id="KW-0723">Serine/threonine-protein kinase</keyword>
<gene>
    <name evidence="13" type="ORF">GPM918_LOCUS6619</name>
    <name evidence="14" type="ORF">SRO942_LOCUS6619</name>
</gene>
<comment type="caution">
    <text evidence="13">The sequence shown here is derived from an EMBL/GenBank/DDBJ whole genome shotgun (WGS) entry which is preliminary data.</text>
</comment>
<keyword evidence="5 9" id="KW-0547">Nucleotide-binding</keyword>
<evidence type="ECO:0000256" key="1">
    <source>
        <dbReference type="ARBA" id="ARBA00001946"/>
    </source>
</evidence>
<dbReference type="InterPro" id="IPR020859">
    <property type="entry name" value="ROC"/>
</dbReference>
<dbReference type="Gene3D" id="3.40.50.300">
    <property type="entry name" value="P-loop containing nucleotide triphosphate hydrolases"/>
    <property type="match status" value="1"/>
</dbReference>
<dbReference type="SMART" id="SM00220">
    <property type="entry name" value="S_TKc"/>
    <property type="match status" value="1"/>
</dbReference>
<evidence type="ECO:0000256" key="2">
    <source>
        <dbReference type="ARBA" id="ARBA00022527"/>
    </source>
</evidence>
<name>A0A813X4M7_9BILA</name>
<dbReference type="FunFam" id="1.10.510.10:FF:000571">
    <property type="entry name" value="Maternal embryonic leucine zipper kinase"/>
    <property type="match status" value="1"/>
</dbReference>
<evidence type="ECO:0000313" key="14">
    <source>
        <dbReference type="EMBL" id="CAF3649285.1"/>
    </source>
</evidence>
<dbReference type="Pfam" id="PF12796">
    <property type="entry name" value="Ank_2"/>
    <property type="match status" value="2"/>
</dbReference>
<dbReference type="GO" id="GO:0043065">
    <property type="term" value="P:positive regulation of apoptotic process"/>
    <property type="evidence" value="ECO:0007669"/>
    <property type="project" value="TreeGrafter"/>
</dbReference>
<evidence type="ECO:0000313" key="13">
    <source>
        <dbReference type="EMBL" id="CAF0861621.1"/>
    </source>
</evidence>
<evidence type="ECO:0000256" key="7">
    <source>
        <dbReference type="ARBA" id="ARBA00022840"/>
    </source>
</evidence>
<keyword evidence="3" id="KW-0808">Transferase</keyword>
<evidence type="ECO:0000313" key="15">
    <source>
        <dbReference type="Proteomes" id="UP000663829"/>
    </source>
</evidence>
<dbReference type="PANTHER" id="PTHR24342:SF14">
    <property type="entry name" value="DEATH-ASSOCIATED PROTEIN KINASE DAPK-1"/>
    <property type="match status" value="1"/>
</dbReference>
<feature type="repeat" description="ANK" evidence="8">
    <location>
        <begin position="587"/>
        <end position="619"/>
    </location>
</feature>
<evidence type="ECO:0000259" key="11">
    <source>
        <dbReference type="PROSITE" id="PS50011"/>
    </source>
</evidence>
<evidence type="ECO:0000256" key="10">
    <source>
        <dbReference type="SAM" id="MobiDB-lite"/>
    </source>
</evidence>
<dbReference type="InterPro" id="IPR011009">
    <property type="entry name" value="Kinase-like_dom_sf"/>
</dbReference>
<evidence type="ECO:0000256" key="3">
    <source>
        <dbReference type="ARBA" id="ARBA00022679"/>
    </source>
</evidence>
<evidence type="ECO:0000256" key="5">
    <source>
        <dbReference type="ARBA" id="ARBA00022741"/>
    </source>
</evidence>
<proteinExistence type="predicted"/>
<dbReference type="InterPro" id="IPR008271">
    <property type="entry name" value="Ser/Thr_kinase_AS"/>
</dbReference>
<dbReference type="PANTHER" id="PTHR24342">
    <property type="entry name" value="SERINE/THREONINE-PROTEIN KINASE 17"/>
    <property type="match status" value="1"/>
</dbReference>
<dbReference type="InterPro" id="IPR017441">
    <property type="entry name" value="Protein_kinase_ATP_BS"/>
</dbReference>
<keyword evidence="8" id="KW-0040">ANK repeat</keyword>
<dbReference type="InterPro" id="IPR011029">
    <property type="entry name" value="DEATH-like_dom_sf"/>
</dbReference>
<dbReference type="InterPro" id="IPR027417">
    <property type="entry name" value="P-loop_NTPase"/>
</dbReference>
<dbReference type="Pfam" id="PF13857">
    <property type="entry name" value="Ank_5"/>
    <property type="match status" value="1"/>
</dbReference>
<dbReference type="PROSITE" id="PS51424">
    <property type="entry name" value="ROC"/>
    <property type="match status" value="1"/>
</dbReference>
<feature type="domain" description="Protein kinase" evidence="11">
    <location>
        <begin position="13"/>
        <end position="279"/>
    </location>
</feature>
<feature type="region of interest" description="Disordered" evidence="10">
    <location>
        <begin position="329"/>
        <end position="387"/>
    </location>
</feature>
<accession>A0A813X4M7</accession>
<dbReference type="SUPFAM" id="SSF56112">
    <property type="entry name" value="Protein kinase-like (PK-like)"/>
    <property type="match status" value="1"/>
</dbReference>
<dbReference type="GO" id="GO:0035556">
    <property type="term" value="P:intracellular signal transduction"/>
    <property type="evidence" value="ECO:0007669"/>
    <property type="project" value="TreeGrafter"/>
</dbReference>
<dbReference type="PROSITE" id="PS00107">
    <property type="entry name" value="PROTEIN_KINASE_ATP"/>
    <property type="match status" value="1"/>
</dbReference>
<evidence type="ECO:0000256" key="4">
    <source>
        <dbReference type="ARBA" id="ARBA00022737"/>
    </source>
</evidence>
<feature type="repeat" description="ANK" evidence="8">
    <location>
        <begin position="785"/>
        <end position="817"/>
    </location>
</feature>
<feature type="region of interest" description="Disordered" evidence="10">
    <location>
        <begin position="1698"/>
        <end position="1720"/>
    </location>
</feature>
<dbReference type="InterPro" id="IPR002110">
    <property type="entry name" value="Ankyrin_rpt"/>
</dbReference>
<comment type="cofactor">
    <cofactor evidence="1">
        <name>Mg(2+)</name>
        <dbReference type="ChEBI" id="CHEBI:18420"/>
    </cofactor>
</comment>
<evidence type="ECO:0000256" key="8">
    <source>
        <dbReference type="PROSITE-ProRule" id="PRU00023"/>
    </source>
</evidence>
<feature type="binding site" evidence="9">
    <location>
        <position position="46"/>
    </location>
    <ligand>
        <name>ATP</name>
        <dbReference type="ChEBI" id="CHEBI:30616"/>
    </ligand>
</feature>
<sequence length="1720" mass="197260">MVAIKTDDFDNYYEILDDLGSGQFAFVKRVKELNSGLSYAAKFVRKKRCIAGKRGLNREEILREAEILSQLNHRNIITLHDIFENKHEIILVLELYALSWIVGAGELFHYIAEKDALTEEEAVSFILQILEGVHHMHEKNIVHLDLKPENVMLLEKNKTQIKIIDFGISRQLKPHEPTKETFGTPEFVAPEVIAFEPVTLATDMWSIGVITYILLSGASPFLGNTNQETFTNITQVDYRFDEEFFSNTSDLAKDFIQRLFIKHPRERATVEDCLNHPWIKPRRKQDEEERRHAQINMPSFKSFIARRRWKVQMHCESRILRTVTTKYTDRDGNVKSNKRSERKGKTAIYEGHYSETDSEDETVSEEIVSNNQNGDEQQQSDPSGRVRCCPQNIELRQVKSSEYVESFQEDEEGDDDYQSKAGRAAAVTSLINPLPNEQVVSDQHSLAQSNDCKIIETVDEQTGENVRHTIQNKVQTDENLKMSKSDNVQYEETEEGLLKKVTTKTRNRCVKAISLCNKILRQSQMRLSSAISLDAVNSTFSPSRTRVENDDDFVLAALLCAAEDGDLVNMKKLCNIATIDVNKENKHGETALHFACGSGHFDIVKLLCDRKANLFVVDGYGNNTIYWAARQGHVQIIIFLHEKGVQIDLPNRINETSLHVSSRYGHAHVTDYLCKVGANVDAQDDEHETSLMCATWHGYPRIVRILCNAGCDINLRNTEGETGLILAAARGNEDIVRILIDNKANLDMKDKHSLTAIHWACKRQHVEIAIMLINADCNLNTIDMFNETPLHYSSREGLLSVVQILCAFGCHIDIRNKADSTALHLAARQGHTEVVRCLCLAGLNLTIQNKDGRTAAQVAEISGKPDIVNLLKSLSMQDNREMFIEQLVPTKEPLRRIKLKVFGNSNVGKTTLIESLQCSYLNSFFRRSRLGSTKKQSPLSNRHSIAFDELSRSFDQTTKISNENSSKGIGVYQVTFTGGGQWSVWDFSGIDAYRTIYDHFIGDYNCLHMIVFNVTDDENKCVQTLGYWLEFLRVRIGVQEPLGLNGQSSQIAKIILVGTHADQLINCTKNEDGDYICEKITHVFNRIKEIYEYDFDFHDKLFLLDARSAWTQNIKNVIQCFNSYKEKICHNLKSTTIFLNRCTYHLQQWRKTYASFPVMSWTRFVENIRTELNPLASDEHMQELVHQLQLMGEILYLEGDPQDLICFDPHWLCHTTLGKLFSANDIKHTVLNNVSKVKLKQQRCLNGTYSVDDIQMIFPETDALDLLQIFCAFDLCVQYDVYGDIEYEFPQLNSADIIPGLWEKRSGVNYTYIGCEIRCRTNNELLWAIFPRIQVQLRRLIMSHEFQQQYKNEDIELYQWRYGSKLICGIIELLLTVNYPTHLELKSRGQYNDRENIFYLFHEILMLVEHTYLDTCPSLQLEYHYISIKHLQLNLTPLLNLFYLNSELVNKRQHQMSLSSIFMTDQNLPSPTASTYSLPFVFNNNDTISTTFTQSTSSTFYYTFSPKSIIQMQINKSQENNLIQTVTDANNNDKKTMVNSHYRNESLNGHSSPSLLIKDITGEYQEDFIDLVCCGSHDLYSNLQMGIDLSISTLSLTTRQLLCRLFDKQDSMGRDWCLLAIALSMQHLIPLLDTEDLYHSKTEQLLNELCRKRTTDANIKYLLEKFLDIDRRDAYDLLANTCTLFKLPQIPSMTDQITDAHDSHDSGIQNSTNTIASINR</sequence>
<dbReference type="Gene3D" id="1.10.510.10">
    <property type="entry name" value="Transferase(Phosphotransferase) domain 1"/>
    <property type="match status" value="1"/>
</dbReference>
<evidence type="ECO:0000256" key="9">
    <source>
        <dbReference type="PROSITE-ProRule" id="PRU10141"/>
    </source>
</evidence>
<dbReference type="Gene3D" id="1.10.533.10">
    <property type="entry name" value="Death Domain, Fas"/>
    <property type="match status" value="1"/>
</dbReference>
<keyword evidence="7 9" id="KW-0067">ATP-binding</keyword>
<feature type="repeat" description="ANK" evidence="8">
    <location>
        <begin position="653"/>
        <end position="685"/>
    </location>
</feature>
<dbReference type="SMART" id="SM00248">
    <property type="entry name" value="ANK"/>
    <property type="match status" value="9"/>
</dbReference>
<dbReference type="GO" id="GO:0005524">
    <property type="term" value="F:ATP binding"/>
    <property type="evidence" value="ECO:0007669"/>
    <property type="project" value="UniProtKB-UniRule"/>
</dbReference>
<dbReference type="GO" id="GO:0004674">
    <property type="term" value="F:protein serine/threonine kinase activity"/>
    <property type="evidence" value="ECO:0007669"/>
    <property type="project" value="UniProtKB-KW"/>
</dbReference>
<dbReference type="SUPFAM" id="SSF52540">
    <property type="entry name" value="P-loop containing nucleoside triphosphate hydrolases"/>
    <property type="match status" value="1"/>
</dbReference>
<evidence type="ECO:0000256" key="6">
    <source>
        <dbReference type="ARBA" id="ARBA00022777"/>
    </source>
</evidence>
<dbReference type="OrthoDB" id="504170at2759"/>
<keyword evidence="6" id="KW-0418">Kinase</keyword>
<dbReference type="SUPFAM" id="SSF47986">
    <property type="entry name" value="DEATH domain"/>
    <property type="match status" value="1"/>
</dbReference>
<dbReference type="EMBL" id="CAJOBC010001027">
    <property type="protein sequence ID" value="CAF3649285.1"/>
    <property type="molecule type" value="Genomic_DNA"/>
</dbReference>
<dbReference type="PRINTS" id="PR01415">
    <property type="entry name" value="ANKYRIN"/>
</dbReference>
<protein>
    <recommendedName>
        <fullName evidence="16">Non-specific serine/threonine protein kinase</fullName>
    </recommendedName>
</protein>
<dbReference type="Pfam" id="PF00069">
    <property type="entry name" value="Pkinase"/>
    <property type="match status" value="1"/>
</dbReference>
<feature type="repeat" description="ANK" evidence="8">
    <location>
        <begin position="686"/>
        <end position="718"/>
    </location>
</feature>
<dbReference type="Gene3D" id="3.30.200.20">
    <property type="entry name" value="Phosphorylase Kinase, domain 1"/>
    <property type="match status" value="1"/>
</dbReference>
<dbReference type="PROSITE" id="PS50297">
    <property type="entry name" value="ANK_REP_REGION"/>
    <property type="match status" value="5"/>
</dbReference>
<reference evidence="13" key="1">
    <citation type="submission" date="2021-02" db="EMBL/GenBank/DDBJ databases">
        <authorList>
            <person name="Nowell W R."/>
        </authorList>
    </citation>
    <scope>NUCLEOTIDE SEQUENCE</scope>
</reference>
<feature type="compositionally biased region" description="Polar residues" evidence="10">
    <location>
        <begin position="1706"/>
        <end position="1720"/>
    </location>
</feature>
<feature type="repeat" description="ANK" evidence="8">
    <location>
        <begin position="719"/>
        <end position="751"/>
    </location>
</feature>
<dbReference type="EMBL" id="CAJNOQ010001027">
    <property type="protein sequence ID" value="CAF0861621.1"/>
    <property type="molecule type" value="Genomic_DNA"/>
</dbReference>
<evidence type="ECO:0008006" key="16">
    <source>
        <dbReference type="Google" id="ProtNLM"/>
    </source>
</evidence>
<dbReference type="GO" id="GO:0005737">
    <property type="term" value="C:cytoplasm"/>
    <property type="evidence" value="ECO:0007669"/>
    <property type="project" value="UniProtKB-ARBA"/>
</dbReference>
<dbReference type="GO" id="GO:0005525">
    <property type="term" value="F:GTP binding"/>
    <property type="evidence" value="ECO:0007669"/>
    <property type="project" value="UniProtKB-KW"/>
</dbReference>
<keyword evidence="4" id="KW-0677">Repeat</keyword>
<feature type="domain" description="Roc" evidence="12">
    <location>
        <begin position="890"/>
        <end position="1128"/>
    </location>
</feature>
<dbReference type="SUPFAM" id="SSF48403">
    <property type="entry name" value="Ankyrin repeat"/>
    <property type="match status" value="1"/>
</dbReference>
<dbReference type="InterPro" id="IPR000719">
    <property type="entry name" value="Prot_kinase_dom"/>
</dbReference>